<dbReference type="EC" id="7.1.1.2" evidence="3 17"/>
<sequence>MMKGHKIYIYFFVSLLGGSLLWLIGFLWSVYLDMSIFIEWELYFYNGSLMSVSLIIDWMSCLFMFTVCLISSAISLYSMYYMAEEDNFIRFFFLLFFFMCSMGFLIVSPNLISLLLGWDGLGLTSYALIIFYQSDSSGSAGMLTILSNRIGDVAILISIGLLLVKGGWNFIYLEDMGGKIAVAAIMLAGLTKSAQIPFSAWLPAAMAAPTPVSALVHSSTLVTAGVYLLIRFSEVLMSSGMNIYLFYISVMTMFMAGLSANYEMDLKKVIALSTLSQLGLMMMILSGGYSELAFFHLISHAMFKSTLFMCSGCIIHEGGGKQDMRMISGLGVSSPLLSVVLNAVNMALCGVPFLAGFYSKDLILEVMFSDPGGLGGTIIIALATGLTVSYSLRLLYSSLESSSVSGSVSGWGDINMVVIVSVSGLFFSSVTSGMMMSWFVVPSLDSSVVLGFSMKYMVFIIMFMFSVFFFEAKSSVNSLVKLNYIKSSSISLSQMWFMPTLSGSMMSWYPLGFGGDSFKNMDEGWVEYYGSNSGHKVFMEVSGFIQSGQKSVVVSSYLIGVYIMVGIFLFGVC</sequence>
<accession>A0A7L7T7D3</accession>
<evidence type="ECO:0000256" key="16">
    <source>
        <dbReference type="ARBA" id="ARBA00049551"/>
    </source>
</evidence>
<evidence type="ECO:0000259" key="18">
    <source>
        <dbReference type="Pfam" id="PF00361"/>
    </source>
</evidence>
<feature type="transmembrane region" description="Helical" evidence="17">
    <location>
        <begin position="447"/>
        <end position="470"/>
    </location>
</feature>
<dbReference type="InterPro" id="IPR010934">
    <property type="entry name" value="NADH_DH_su5_C"/>
</dbReference>
<dbReference type="Pfam" id="PF00662">
    <property type="entry name" value="Proton_antipo_N"/>
    <property type="match status" value="1"/>
</dbReference>
<feature type="transmembrane region" description="Helical" evidence="17">
    <location>
        <begin position="51"/>
        <end position="76"/>
    </location>
</feature>
<keyword evidence="13 17" id="KW-0830">Ubiquinone</keyword>
<evidence type="ECO:0000256" key="15">
    <source>
        <dbReference type="ARBA" id="ARBA00023136"/>
    </source>
</evidence>
<feature type="transmembrane region" description="Helical" evidence="17">
    <location>
        <begin position="179"/>
        <end position="202"/>
    </location>
</feature>
<feature type="transmembrane region" description="Helical" evidence="17">
    <location>
        <begin position="552"/>
        <end position="572"/>
    </location>
</feature>
<dbReference type="PANTHER" id="PTHR42829:SF2">
    <property type="entry name" value="NADH-UBIQUINONE OXIDOREDUCTASE CHAIN 5"/>
    <property type="match status" value="1"/>
</dbReference>
<feature type="domain" description="NADH:quinone oxidoreductase/Mrp antiporter transmembrane" evidence="18">
    <location>
        <begin position="108"/>
        <end position="369"/>
    </location>
</feature>
<keyword evidence="15 17" id="KW-0472">Membrane</keyword>
<feature type="transmembrane region" description="Helical" evidence="17">
    <location>
        <begin position="336"/>
        <end position="358"/>
    </location>
</feature>
<feature type="transmembrane region" description="Helical" evidence="17">
    <location>
        <begin position="269"/>
        <end position="287"/>
    </location>
</feature>
<dbReference type="GO" id="GO:0042773">
    <property type="term" value="P:ATP synthesis coupled electron transport"/>
    <property type="evidence" value="ECO:0007669"/>
    <property type="project" value="InterPro"/>
</dbReference>
<evidence type="ECO:0000256" key="1">
    <source>
        <dbReference type="ARBA" id="ARBA00003257"/>
    </source>
</evidence>
<reference evidence="21" key="1">
    <citation type="journal article" date="2020" name="Mitochondrial DNA Part B Resour">
        <title>Complete mitochondrial genome of Pseudocrangonyx joolaei (Crustacea: Amphipoda: Pseudocrangonyctidae).</title>
        <authorList>
            <person name="Lee C.-W."/>
            <person name="Nakano T."/>
            <person name="Tomikawa K."/>
            <person name="Min G.-S."/>
        </authorList>
    </citation>
    <scope>NUCLEOTIDE SEQUENCE</scope>
</reference>
<evidence type="ECO:0000256" key="17">
    <source>
        <dbReference type="RuleBase" id="RU003404"/>
    </source>
</evidence>
<dbReference type="PANTHER" id="PTHR42829">
    <property type="entry name" value="NADH-UBIQUINONE OXIDOREDUCTASE CHAIN 5"/>
    <property type="match status" value="1"/>
</dbReference>
<dbReference type="Pfam" id="PF06455">
    <property type="entry name" value="NADH5_C"/>
    <property type="match status" value="1"/>
</dbReference>
<dbReference type="PRINTS" id="PR01434">
    <property type="entry name" value="NADHDHGNASE5"/>
</dbReference>
<feature type="transmembrane region" description="Helical" evidence="17">
    <location>
        <begin position="214"/>
        <end position="232"/>
    </location>
</feature>
<feature type="transmembrane region" description="Helical" evidence="17">
    <location>
        <begin position="112"/>
        <end position="132"/>
    </location>
</feature>
<feature type="transmembrane region" description="Helical" evidence="17">
    <location>
        <begin position="490"/>
        <end position="511"/>
    </location>
</feature>
<dbReference type="GO" id="GO:0015990">
    <property type="term" value="P:electron transport coupled proton transport"/>
    <property type="evidence" value="ECO:0007669"/>
    <property type="project" value="TreeGrafter"/>
</dbReference>
<dbReference type="InterPro" id="IPR003945">
    <property type="entry name" value="NU5C-like"/>
</dbReference>
<evidence type="ECO:0000256" key="8">
    <source>
        <dbReference type="ARBA" id="ARBA00022792"/>
    </source>
</evidence>
<keyword evidence="10" id="KW-0249">Electron transport</keyword>
<evidence type="ECO:0000259" key="20">
    <source>
        <dbReference type="Pfam" id="PF06455"/>
    </source>
</evidence>
<keyword evidence="8" id="KW-0999">Mitochondrion inner membrane</keyword>
<evidence type="ECO:0000256" key="9">
    <source>
        <dbReference type="ARBA" id="ARBA00022967"/>
    </source>
</evidence>
<keyword evidence="11 17" id="KW-1133">Transmembrane helix</keyword>
<dbReference type="RefSeq" id="YP_009941519.1">
    <property type="nucleotide sequence ID" value="NC_050961.1"/>
</dbReference>
<feature type="transmembrane region" description="Helical" evidence="17">
    <location>
        <begin position="378"/>
        <end position="396"/>
    </location>
</feature>
<evidence type="ECO:0000256" key="12">
    <source>
        <dbReference type="ARBA" id="ARBA00023027"/>
    </source>
</evidence>
<comment type="subcellular location">
    <subcellularLocation>
        <location evidence="2">Mitochondrion inner membrane</location>
        <topology evidence="2">Multi-pass membrane protein</topology>
    </subcellularLocation>
</comment>
<dbReference type="GO" id="GO:0008137">
    <property type="term" value="F:NADH dehydrogenase (ubiquinone) activity"/>
    <property type="evidence" value="ECO:0007669"/>
    <property type="project" value="UniProtKB-EC"/>
</dbReference>
<evidence type="ECO:0000256" key="3">
    <source>
        <dbReference type="ARBA" id="ARBA00012944"/>
    </source>
</evidence>
<dbReference type="InterPro" id="IPR001516">
    <property type="entry name" value="Proton_antipo_N"/>
</dbReference>
<evidence type="ECO:0000256" key="11">
    <source>
        <dbReference type="ARBA" id="ARBA00022989"/>
    </source>
</evidence>
<gene>
    <name evidence="21" type="primary">ND5</name>
</gene>
<geneLocation type="mitochondrion" evidence="21"/>
<evidence type="ECO:0000256" key="2">
    <source>
        <dbReference type="ARBA" id="ARBA00004448"/>
    </source>
</evidence>
<comment type="catalytic activity">
    <reaction evidence="16 17">
        <text>a ubiquinone + NADH + 5 H(+)(in) = a ubiquinol + NAD(+) + 4 H(+)(out)</text>
        <dbReference type="Rhea" id="RHEA:29091"/>
        <dbReference type="Rhea" id="RHEA-COMP:9565"/>
        <dbReference type="Rhea" id="RHEA-COMP:9566"/>
        <dbReference type="ChEBI" id="CHEBI:15378"/>
        <dbReference type="ChEBI" id="CHEBI:16389"/>
        <dbReference type="ChEBI" id="CHEBI:17976"/>
        <dbReference type="ChEBI" id="CHEBI:57540"/>
        <dbReference type="ChEBI" id="CHEBI:57945"/>
        <dbReference type="EC" id="7.1.1.2"/>
    </reaction>
</comment>
<comment type="function">
    <text evidence="17">Core subunit of the mitochondrial membrane respiratory chain NADH dehydrogenase (Complex I) which catalyzes electron transfer from NADH through the respiratory chain, using ubiquinone as an electron acceptor. Essential for the catalytic activity and assembly of complex I.</text>
</comment>
<evidence type="ECO:0000256" key="14">
    <source>
        <dbReference type="ARBA" id="ARBA00023128"/>
    </source>
</evidence>
<keyword evidence="5 17" id="KW-0813">Transport</keyword>
<protein>
    <recommendedName>
        <fullName evidence="4 17">NADH-ubiquinone oxidoreductase chain 5</fullName>
        <ecNumber evidence="3 17">7.1.1.2</ecNumber>
    </recommendedName>
</protein>
<feature type="transmembrane region" description="Helical" evidence="17">
    <location>
        <begin position="153"/>
        <end position="173"/>
    </location>
</feature>
<dbReference type="GO" id="GO:0003954">
    <property type="term" value="F:NADH dehydrogenase activity"/>
    <property type="evidence" value="ECO:0007669"/>
    <property type="project" value="TreeGrafter"/>
</dbReference>
<proteinExistence type="inferred from homology"/>
<feature type="transmembrane region" description="Helical" evidence="17">
    <location>
        <begin position="7"/>
        <end position="31"/>
    </location>
</feature>
<dbReference type="GO" id="GO:0005743">
    <property type="term" value="C:mitochondrial inner membrane"/>
    <property type="evidence" value="ECO:0007669"/>
    <property type="project" value="UniProtKB-SubCell"/>
</dbReference>
<feature type="transmembrane region" description="Helical" evidence="17">
    <location>
        <begin position="417"/>
        <end position="441"/>
    </location>
</feature>
<keyword evidence="9" id="KW-1278">Translocase</keyword>
<feature type="transmembrane region" description="Helical" evidence="17">
    <location>
        <begin position="293"/>
        <end position="315"/>
    </location>
</feature>
<evidence type="ECO:0000313" key="21">
    <source>
        <dbReference type="EMBL" id="QOC70577.1"/>
    </source>
</evidence>
<keyword evidence="14 17" id="KW-0496">Mitochondrion</keyword>
<dbReference type="InterPro" id="IPR001750">
    <property type="entry name" value="ND/Mrp_TM"/>
</dbReference>
<evidence type="ECO:0000259" key="19">
    <source>
        <dbReference type="Pfam" id="PF00662"/>
    </source>
</evidence>
<dbReference type="Pfam" id="PF00361">
    <property type="entry name" value="Proton_antipo_M"/>
    <property type="match status" value="1"/>
</dbReference>
<dbReference type="CTD" id="4540"/>
<comment type="similarity">
    <text evidence="17">Belongs to the complex I subunit 5 family.</text>
</comment>
<name>A0A7L7T7D3_9CRUS</name>
<evidence type="ECO:0000256" key="10">
    <source>
        <dbReference type="ARBA" id="ARBA00022982"/>
    </source>
</evidence>
<dbReference type="AlphaFoldDB" id="A0A7L7T7D3"/>
<keyword evidence="7 17" id="KW-0812">Transmembrane</keyword>
<feature type="transmembrane region" description="Helical" evidence="17">
    <location>
        <begin position="244"/>
        <end position="262"/>
    </location>
</feature>
<feature type="domain" description="NADH dehydrogenase subunit 5 C-terminal" evidence="20">
    <location>
        <begin position="390"/>
        <end position="569"/>
    </location>
</feature>
<evidence type="ECO:0000256" key="6">
    <source>
        <dbReference type="ARBA" id="ARBA00022660"/>
    </source>
</evidence>
<feature type="domain" description="NADH-Ubiquinone oxidoreductase (complex I) chain 5 N-terminal" evidence="19">
    <location>
        <begin position="50"/>
        <end position="92"/>
    </location>
</feature>
<evidence type="ECO:0000256" key="7">
    <source>
        <dbReference type="ARBA" id="ARBA00022692"/>
    </source>
</evidence>
<keyword evidence="12 17" id="KW-0520">NAD</keyword>
<feature type="transmembrane region" description="Helical" evidence="17">
    <location>
        <begin position="88"/>
        <end position="106"/>
    </location>
</feature>
<dbReference type="GeneID" id="59440743"/>
<evidence type="ECO:0000256" key="13">
    <source>
        <dbReference type="ARBA" id="ARBA00023075"/>
    </source>
</evidence>
<comment type="function">
    <text evidence="1">Core subunit of the mitochondrial membrane respiratory chain NADH dehydrogenase (Complex I) that is believed to belong to the minimal assembly required for catalysis. Complex I functions in the transfer of electrons from NADH to the respiratory chain. The immediate electron acceptor for the enzyme is believed to be ubiquinone.</text>
</comment>
<organism evidence="21">
    <name type="scientific">Pseudocrangonyx joolaei</name>
    <dbReference type="NCBI Taxonomy" id="2558326"/>
    <lineage>
        <taxon>Eukaryota</taxon>
        <taxon>Metazoa</taxon>
        <taxon>Ecdysozoa</taxon>
        <taxon>Arthropoda</taxon>
        <taxon>Crustacea</taxon>
        <taxon>Multicrustacea</taxon>
        <taxon>Malacostraca</taxon>
        <taxon>Eumalacostraca</taxon>
        <taxon>Peracarida</taxon>
        <taxon>Amphipoda</taxon>
        <taxon>Senticaudata</taxon>
        <taxon>Gammarida</taxon>
        <taxon>Crangonyctidira</taxon>
        <taxon>Crangonyctoidea</taxon>
        <taxon>Pseudocrangonyctidae</taxon>
        <taxon>Pseudocrangonyx</taxon>
    </lineage>
</organism>
<evidence type="ECO:0000256" key="4">
    <source>
        <dbReference type="ARBA" id="ARBA00021096"/>
    </source>
</evidence>
<dbReference type="EMBL" id="MT211951">
    <property type="protein sequence ID" value="QOC70577.1"/>
    <property type="molecule type" value="Genomic_DNA"/>
</dbReference>
<evidence type="ECO:0000256" key="5">
    <source>
        <dbReference type="ARBA" id="ARBA00022448"/>
    </source>
</evidence>
<keyword evidence="6" id="KW-0679">Respiratory chain</keyword>